<dbReference type="AlphaFoldDB" id="A0A9Q1JS61"/>
<dbReference type="Gene3D" id="1.25.10.10">
    <property type="entry name" value="Leucine-rich Repeat Variant"/>
    <property type="match status" value="1"/>
</dbReference>
<evidence type="ECO:0000313" key="2">
    <source>
        <dbReference type="Proteomes" id="UP001153076"/>
    </source>
</evidence>
<comment type="caution">
    <text evidence="1">The sequence shown here is derived from an EMBL/GenBank/DDBJ whole genome shotgun (WGS) entry which is preliminary data.</text>
</comment>
<dbReference type="EMBL" id="JAKOGI010000840">
    <property type="protein sequence ID" value="KAJ8429955.1"/>
    <property type="molecule type" value="Genomic_DNA"/>
</dbReference>
<reference evidence="1" key="1">
    <citation type="submission" date="2022-04" db="EMBL/GenBank/DDBJ databases">
        <title>Carnegiea gigantea Genome sequencing and assembly v2.</title>
        <authorList>
            <person name="Copetti D."/>
            <person name="Sanderson M.J."/>
            <person name="Burquez A."/>
            <person name="Wojciechowski M.F."/>
        </authorList>
    </citation>
    <scope>NUCLEOTIDE SEQUENCE</scope>
    <source>
        <strain evidence="1">SGP5-SGP5p</strain>
        <tissue evidence="1">Aerial part</tissue>
    </source>
</reference>
<dbReference type="PANTHER" id="PTHR35834:SF3">
    <property type="entry name" value="ARM REPEAT SUPERFAMILY PROTEIN"/>
    <property type="match status" value="1"/>
</dbReference>
<dbReference type="InterPro" id="IPR011989">
    <property type="entry name" value="ARM-like"/>
</dbReference>
<dbReference type="PANTHER" id="PTHR35834">
    <property type="entry name" value="ARMADILLO-TYPE FOLD PROTEIN-RELATED"/>
    <property type="match status" value="1"/>
</dbReference>
<name>A0A9Q1JS61_9CARY</name>
<sequence>MADDASDDQASAFLQALNRALDDIQSKRLYYLQVDVNSPAVKALLELESRASTILSPHDSILSDLSQLKALIDNLSVYQYYSPRSFFQYCLISYQISRIALSIQKQIQLFFDRKNIENLVEVLKGSCGEEEKLRVLEQFEDRISGGFDRELQDLILKARLFPLLESILCDHSCTLRVREKAGSAMAALAQFNRNVFVGSALMGPMISTLVLLGSSKSLQILTSLVKLIKGHWVDEIQRNGDIPIIIGLLSSEDLEIRLVALDCLLEIAYFSRKEVIEAMIEYGLVEKLVFLQRAAAEDDPSQVNQVEETENKGDCEESELRRQNDQCLSDNPFSGCVAKFAVQVEMGEVMEKSEKKEVKLEILRRSRAASVSEAEAATVVAELSRLLKALGNASLFYAIRIPSSDLKD</sequence>
<accession>A0A9Q1JS61</accession>
<dbReference type="Proteomes" id="UP001153076">
    <property type="component" value="Unassembled WGS sequence"/>
</dbReference>
<organism evidence="1 2">
    <name type="scientific">Carnegiea gigantea</name>
    <dbReference type="NCBI Taxonomy" id="171969"/>
    <lineage>
        <taxon>Eukaryota</taxon>
        <taxon>Viridiplantae</taxon>
        <taxon>Streptophyta</taxon>
        <taxon>Embryophyta</taxon>
        <taxon>Tracheophyta</taxon>
        <taxon>Spermatophyta</taxon>
        <taxon>Magnoliopsida</taxon>
        <taxon>eudicotyledons</taxon>
        <taxon>Gunneridae</taxon>
        <taxon>Pentapetalae</taxon>
        <taxon>Caryophyllales</taxon>
        <taxon>Cactineae</taxon>
        <taxon>Cactaceae</taxon>
        <taxon>Cactoideae</taxon>
        <taxon>Echinocereeae</taxon>
        <taxon>Carnegiea</taxon>
    </lineage>
</organism>
<evidence type="ECO:0000313" key="1">
    <source>
        <dbReference type="EMBL" id="KAJ8429955.1"/>
    </source>
</evidence>
<dbReference type="OrthoDB" id="779821at2759"/>
<proteinExistence type="predicted"/>
<dbReference type="SUPFAM" id="SSF48371">
    <property type="entry name" value="ARM repeat"/>
    <property type="match status" value="1"/>
</dbReference>
<dbReference type="InterPro" id="IPR016024">
    <property type="entry name" value="ARM-type_fold"/>
</dbReference>
<keyword evidence="2" id="KW-1185">Reference proteome</keyword>
<gene>
    <name evidence="1" type="ORF">Cgig2_015685</name>
</gene>
<protein>
    <submittedName>
        <fullName evidence="1">Uncharacterized protein</fullName>
    </submittedName>
</protein>